<reference evidence="8" key="1">
    <citation type="submission" date="2019-08" db="EMBL/GenBank/DDBJ databases">
        <authorList>
            <person name="Kucharzyk K."/>
            <person name="Murdoch R.W."/>
            <person name="Higgins S."/>
            <person name="Loffler F."/>
        </authorList>
    </citation>
    <scope>NUCLEOTIDE SEQUENCE</scope>
</reference>
<dbReference type="Pfam" id="PF04093">
    <property type="entry name" value="MreD"/>
    <property type="match status" value="1"/>
</dbReference>
<feature type="transmembrane region" description="Helical" evidence="7">
    <location>
        <begin position="66"/>
        <end position="85"/>
    </location>
</feature>
<feature type="transmembrane region" description="Helical" evidence="7">
    <location>
        <begin position="127"/>
        <end position="150"/>
    </location>
</feature>
<evidence type="ECO:0000256" key="7">
    <source>
        <dbReference type="SAM" id="Phobius"/>
    </source>
</evidence>
<proteinExistence type="predicted"/>
<protein>
    <recommendedName>
        <fullName evidence="9">Rod shape-determining protein MreD</fullName>
    </recommendedName>
</protein>
<keyword evidence="4" id="KW-0133">Cell shape</keyword>
<evidence type="ECO:0000256" key="2">
    <source>
        <dbReference type="ARBA" id="ARBA00022475"/>
    </source>
</evidence>
<comment type="caution">
    <text evidence="8">The sequence shown here is derived from an EMBL/GenBank/DDBJ whole genome shotgun (WGS) entry which is preliminary data.</text>
</comment>
<sequence>MKKIIYLFLITLLLFILDNTLVTFVAINHIYPSILLVFIISYAIINGSLEGMMLGILAGAFQDLYFSKWIGINMLSNMIICLLAAEIGKSIFKDKSIVPIVSTFFLSFIKGLFVLGVLFLLRVKTAGITVVLYKALYDMVISVLLYRFVFKLSETKTMKKEWRF</sequence>
<keyword evidence="6 7" id="KW-0472">Membrane</keyword>
<dbReference type="EMBL" id="VSSQ01011673">
    <property type="protein sequence ID" value="MPM47428.1"/>
    <property type="molecule type" value="Genomic_DNA"/>
</dbReference>
<dbReference type="InterPro" id="IPR007227">
    <property type="entry name" value="Cell_shape_determining_MreD"/>
</dbReference>
<evidence type="ECO:0000256" key="1">
    <source>
        <dbReference type="ARBA" id="ARBA00004651"/>
    </source>
</evidence>
<dbReference type="AlphaFoldDB" id="A0A645A3Z0"/>
<dbReference type="PIRSF" id="PIRSF037497">
    <property type="entry name" value="MreD_Clostridium/Treponema_prd"/>
    <property type="match status" value="1"/>
</dbReference>
<evidence type="ECO:0000313" key="8">
    <source>
        <dbReference type="EMBL" id="MPM47428.1"/>
    </source>
</evidence>
<gene>
    <name evidence="8" type="ORF">SDC9_94138</name>
</gene>
<name>A0A645A3Z0_9ZZZZ</name>
<feature type="transmembrane region" description="Helical" evidence="7">
    <location>
        <begin position="6"/>
        <end position="27"/>
    </location>
</feature>
<dbReference type="NCBIfam" id="TIGR03426">
    <property type="entry name" value="shape_MreD"/>
    <property type="match status" value="1"/>
</dbReference>
<dbReference type="GO" id="GO:0008360">
    <property type="term" value="P:regulation of cell shape"/>
    <property type="evidence" value="ECO:0007669"/>
    <property type="project" value="UniProtKB-KW"/>
</dbReference>
<evidence type="ECO:0008006" key="9">
    <source>
        <dbReference type="Google" id="ProtNLM"/>
    </source>
</evidence>
<evidence type="ECO:0000256" key="6">
    <source>
        <dbReference type="ARBA" id="ARBA00023136"/>
    </source>
</evidence>
<feature type="transmembrane region" description="Helical" evidence="7">
    <location>
        <begin position="97"/>
        <end position="121"/>
    </location>
</feature>
<keyword evidence="3 7" id="KW-0812">Transmembrane</keyword>
<accession>A0A645A3Z0</accession>
<organism evidence="8">
    <name type="scientific">bioreactor metagenome</name>
    <dbReference type="NCBI Taxonomy" id="1076179"/>
    <lineage>
        <taxon>unclassified sequences</taxon>
        <taxon>metagenomes</taxon>
        <taxon>ecological metagenomes</taxon>
    </lineage>
</organism>
<dbReference type="GO" id="GO:0005886">
    <property type="term" value="C:plasma membrane"/>
    <property type="evidence" value="ECO:0007669"/>
    <property type="project" value="UniProtKB-SubCell"/>
</dbReference>
<dbReference type="InterPro" id="IPR017225">
    <property type="entry name" value="Cell_shape_determin_MreD_prd"/>
</dbReference>
<comment type="subcellular location">
    <subcellularLocation>
        <location evidence="1">Cell membrane</location>
        <topology evidence="1">Multi-pass membrane protein</topology>
    </subcellularLocation>
</comment>
<evidence type="ECO:0000256" key="4">
    <source>
        <dbReference type="ARBA" id="ARBA00022960"/>
    </source>
</evidence>
<feature type="transmembrane region" description="Helical" evidence="7">
    <location>
        <begin position="34"/>
        <end position="60"/>
    </location>
</feature>
<keyword evidence="2" id="KW-1003">Cell membrane</keyword>
<evidence type="ECO:0000256" key="5">
    <source>
        <dbReference type="ARBA" id="ARBA00022989"/>
    </source>
</evidence>
<keyword evidence="5 7" id="KW-1133">Transmembrane helix</keyword>
<evidence type="ECO:0000256" key="3">
    <source>
        <dbReference type="ARBA" id="ARBA00022692"/>
    </source>
</evidence>